<reference evidence="2" key="1">
    <citation type="submission" date="2021-06" db="EMBL/GenBank/DDBJ databases">
        <authorList>
            <person name="Hodson N. C."/>
            <person name="Mongue J. A."/>
            <person name="Jaron S. K."/>
        </authorList>
    </citation>
    <scope>NUCLEOTIDE SEQUENCE</scope>
</reference>
<gene>
    <name evidence="2" type="ORF">AFUS01_LOCUS33972</name>
</gene>
<proteinExistence type="predicted"/>
<feature type="region of interest" description="Disordered" evidence="1">
    <location>
        <begin position="211"/>
        <end position="235"/>
    </location>
</feature>
<accession>A0A8J2L137</accession>
<sequence>MDKSLEETSTGKVLQVGSRAKISKVVADLASKASELSILENEELPRKGRTFKRLNKRKGTNSEEIAQSKTYRLEEFEGVQQENLDGQAAAEDNVEENFLGGQELIGLLSDVQESTENNTFPNSEAPNEKDKIIQALQLKLRKQDRCIKKLQSEIARNNEAEENAVDIGDGILVSKRFLSDLKMDYRHNPGIFLRKLMEKSGLFTLEESANSSVTGQRYRDGSQKPRFYNQEVQVE</sequence>
<name>A0A8J2L137_9HEXA</name>
<dbReference type="EMBL" id="CAJVCH010530527">
    <property type="protein sequence ID" value="CAG7823777.1"/>
    <property type="molecule type" value="Genomic_DNA"/>
</dbReference>
<keyword evidence="3" id="KW-1185">Reference proteome</keyword>
<dbReference type="AlphaFoldDB" id="A0A8J2L137"/>
<evidence type="ECO:0000256" key="1">
    <source>
        <dbReference type="SAM" id="MobiDB-lite"/>
    </source>
</evidence>
<evidence type="ECO:0000313" key="2">
    <source>
        <dbReference type="EMBL" id="CAG7823777.1"/>
    </source>
</evidence>
<evidence type="ECO:0000313" key="3">
    <source>
        <dbReference type="Proteomes" id="UP000708208"/>
    </source>
</evidence>
<dbReference type="Proteomes" id="UP000708208">
    <property type="component" value="Unassembled WGS sequence"/>
</dbReference>
<organism evidence="2 3">
    <name type="scientific">Allacma fusca</name>
    <dbReference type="NCBI Taxonomy" id="39272"/>
    <lineage>
        <taxon>Eukaryota</taxon>
        <taxon>Metazoa</taxon>
        <taxon>Ecdysozoa</taxon>
        <taxon>Arthropoda</taxon>
        <taxon>Hexapoda</taxon>
        <taxon>Collembola</taxon>
        <taxon>Symphypleona</taxon>
        <taxon>Sminthuridae</taxon>
        <taxon>Allacma</taxon>
    </lineage>
</organism>
<comment type="caution">
    <text evidence="2">The sequence shown here is derived from an EMBL/GenBank/DDBJ whole genome shotgun (WGS) entry which is preliminary data.</text>
</comment>
<protein>
    <submittedName>
        <fullName evidence="2">Uncharacterized protein</fullName>
    </submittedName>
</protein>